<sequence length="240" mass="25935">MRAIKAGVIVLILSFLACNNPTENIKLVIDTDIIKYTAMIQVTDAQTGSQAPGNASIAVVSSNAADVYEISGKKDIKLVQGMVTIGLHPNTVPTTPITVTVEVAAPGYVTQRKNIIFNTEVKQQIVAIGISKIGNTAPPIVTPPPLTYQEVSLNFTGRCPNRADVEIRPSVYVSFRKNGSTEGFKYLGYMDKGNISTNLLALGETYNFQIVYGGESYTVTQKIEQTSYNLSIDMTAACNF</sequence>
<feature type="signal peptide" evidence="1">
    <location>
        <begin position="1"/>
        <end position="19"/>
    </location>
</feature>
<organism evidence="2 3">
    <name type="scientific">Pedobacter ureilyticus</name>
    <dbReference type="NCBI Taxonomy" id="1393051"/>
    <lineage>
        <taxon>Bacteria</taxon>
        <taxon>Pseudomonadati</taxon>
        <taxon>Bacteroidota</taxon>
        <taxon>Sphingobacteriia</taxon>
        <taxon>Sphingobacteriales</taxon>
        <taxon>Sphingobacteriaceae</taxon>
        <taxon>Pedobacter</taxon>
    </lineage>
</organism>
<name>A0ABW9J4X5_9SPHI</name>
<dbReference type="PROSITE" id="PS51257">
    <property type="entry name" value="PROKAR_LIPOPROTEIN"/>
    <property type="match status" value="1"/>
</dbReference>
<reference evidence="2 3" key="1">
    <citation type="submission" date="2024-12" db="EMBL/GenBank/DDBJ databases">
        <authorList>
            <person name="Hu S."/>
        </authorList>
    </citation>
    <scope>NUCLEOTIDE SEQUENCE [LARGE SCALE GENOMIC DNA]</scope>
    <source>
        <strain evidence="2 3">THG-T11</strain>
    </source>
</reference>
<dbReference type="EMBL" id="SSHJ02000005">
    <property type="protein sequence ID" value="MFN0255587.1"/>
    <property type="molecule type" value="Genomic_DNA"/>
</dbReference>
<proteinExistence type="predicted"/>
<comment type="caution">
    <text evidence="2">The sequence shown here is derived from an EMBL/GenBank/DDBJ whole genome shotgun (WGS) entry which is preliminary data.</text>
</comment>
<keyword evidence="3" id="KW-1185">Reference proteome</keyword>
<keyword evidence="1" id="KW-0732">Signal</keyword>
<evidence type="ECO:0000256" key="1">
    <source>
        <dbReference type="SAM" id="SignalP"/>
    </source>
</evidence>
<evidence type="ECO:0008006" key="4">
    <source>
        <dbReference type="Google" id="ProtNLM"/>
    </source>
</evidence>
<evidence type="ECO:0000313" key="3">
    <source>
        <dbReference type="Proteomes" id="UP001517247"/>
    </source>
</evidence>
<accession>A0ABW9J4X5</accession>
<evidence type="ECO:0000313" key="2">
    <source>
        <dbReference type="EMBL" id="MFN0255587.1"/>
    </source>
</evidence>
<feature type="chain" id="PRO_5046953664" description="PEGA domain-containing protein" evidence="1">
    <location>
        <begin position="20"/>
        <end position="240"/>
    </location>
</feature>
<dbReference type="Proteomes" id="UP001517247">
    <property type="component" value="Unassembled WGS sequence"/>
</dbReference>
<dbReference type="RefSeq" id="WP_138722681.1">
    <property type="nucleotide sequence ID" value="NZ_SSHJ02000005.1"/>
</dbReference>
<gene>
    <name evidence="2" type="ORF">E6A44_008395</name>
</gene>
<protein>
    <recommendedName>
        <fullName evidence="4">PEGA domain-containing protein</fullName>
    </recommendedName>
</protein>